<dbReference type="PROSITE" id="PS00521">
    <property type="entry name" value="P5CR"/>
    <property type="match status" value="1"/>
</dbReference>
<evidence type="ECO:0008006" key="3">
    <source>
        <dbReference type="Google" id="ProtNLM"/>
    </source>
</evidence>
<dbReference type="STRING" id="1798513.A3A40_01735"/>
<evidence type="ECO:0000313" key="1">
    <source>
        <dbReference type="EMBL" id="OGG74031.1"/>
    </source>
</evidence>
<proteinExistence type="predicted"/>
<dbReference type="Gene3D" id="3.40.50.720">
    <property type="entry name" value="NAD(P)-binding Rossmann-like Domain"/>
    <property type="match status" value="1"/>
</dbReference>
<name>A0A1F6EK57_9BACT</name>
<dbReference type="InterPro" id="IPR036291">
    <property type="entry name" value="NAD(P)-bd_dom_sf"/>
</dbReference>
<dbReference type="Proteomes" id="UP000178427">
    <property type="component" value="Unassembled WGS sequence"/>
</dbReference>
<reference evidence="1 2" key="1">
    <citation type="journal article" date="2016" name="Nat. Commun.">
        <title>Thousands of microbial genomes shed light on interconnected biogeochemical processes in an aquifer system.</title>
        <authorList>
            <person name="Anantharaman K."/>
            <person name="Brown C.T."/>
            <person name="Hug L.A."/>
            <person name="Sharon I."/>
            <person name="Castelle C.J."/>
            <person name="Probst A.J."/>
            <person name="Thomas B.C."/>
            <person name="Singh A."/>
            <person name="Wilkins M.J."/>
            <person name="Karaoz U."/>
            <person name="Brodie E.L."/>
            <person name="Williams K.H."/>
            <person name="Hubbard S.S."/>
            <person name="Banfield J.F."/>
        </authorList>
    </citation>
    <scope>NUCLEOTIDE SEQUENCE [LARGE SCALE GENOMIC DNA]</scope>
</reference>
<comment type="caution">
    <text evidence="1">The sequence shown here is derived from an EMBL/GenBank/DDBJ whole genome shotgun (WGS) entry which is preliminary data.</text>
</comment>
<dbReference type="SUPFAM" id="SSF51735">
    <property type="entry name" value="NAD(P)-binding Rossmann-fold domains"/>
    <property type="match status" value="1"/>
</dbReference>
<protein>
    <recommendedName>
        <fullName evidence="3">Pyrroline-5-carboxylate reductase catalytic N-terminal domain-containing protein</fullName>
    </recommendedName>
</protein>
<dbReference type="InterPro" id="IPR053790">
    <property type="entry name" value="P5CR-like_CS"/>
</dbReference>
<dbReference type="AlphaFoldDB" id="A0A1F6EK57"/>
<dbReference type="EMBL" id="MFMA01000013">
    <property type="protein sequence ID" value="OGG74031.1"/>
    <property type="molecule type" value="Genomic_DNA"/>
</dbReference>
<organism evidence="1 2">
    <name type="scientific">Candidatus Kaiserbacteria bacterium RIFCSPLOWO2_01_FULL_54_20</name>
    <dbReference type="NCBI Taxonomy" id="1798513"/>
    <lineage>
        <taxon>Bacteria</taxon>
        <taxon>Candidatus Kaiseribacteriota</taxon>
    </lineage>
</organism>
<gene>
    <name evidence="1" type="ORF">A3A40_01735</name>
</gene>
<evidence type="ECO:0000313" key="2">
    <source>
        <dbReference type="Proteomes" id="UP000178427"/>
    </source>
</evidence>
<accession>A0A1F6EK57</accession>
<sequence length="262" mass="29793">MVEKMRQGTEDQDNGFENMQQTNIGILGAQGHFGQSLAKRLDEIKPPEMRVTGTVDKNHNPEIASRSDLVIITVQPQHLTALAADIHQTLKPRAQILSFAVGVPMKSIRDITGRPVARAMADPWWNYMGYVKGLDFDECNYRWIFERLGKRNIIFDDEQRFDAFTPGITHLYTTLLYSKVHPDMDVAEHLKYLAWLFHSYPQELLATAPKGEPDELLKKMATKGGVTEAALHALNDNPRISPEELSEAITRRQEEIKKRVLS</sequence>